<dbReference type="EMBL" id="QGKW02000717">
    <property type="protein sequence ID" value="KAF2596340.1"/>
    <property type="molecule type" value="Genomic_DNA"/>
</dbReference>
<evidence type="ECO:0000313" key="2">
    <source>
        <dbReference type="EMBL" id="KAF2562263.1"/>
    </source>
</evidence>
<accession>A0A8S9HWC1</accession>
<feature type="region of interest" description="Disordered" evidence="1">
    <location>
        <begin position="1"/>
        <end position="26"/>
    </location>
</feature>
<reference evidence="2" key="1">
    <citation type="submission" date="2019-12" db="EMBL/GenBank/DDBJ databases">
        <title>Genome sequencing and annotation of Brassica cretica.</title>
        <authorList>
            <person name="Studholme D.J."/>
            <person name="Sarris P.F."/>
        </authorList>
    </citation>
    <scope>NUCLEOTIDE SEQUENCE</scope>
    <source>
        <strain evidence="3">PFS-001/15</strain>
        <strain evidence="2">PFS-102/07</strain>
        <tissue evidence="2">Leaf</tissue>
    </source>
</reference>
<organism evidence="2">
    <name type="scientific">Brassica cretica</name>
    <name type="common">Mustard</name>
    <dbReference type="NCBI Taxonomy" id="69181"/>
    <lineage>
        <taxon>Eukaryota</taxon>
        <taxon>Viridiplantae</taxon>
        <taxon>Streptophyta</taxon>
        <taxon>Embryophyta</taxon>
        <taxon>Tracheophyta</taxon>
        <taxon>Spermatophyta</taxon>
        <taxon>Magnoliopsida</taxon>
        <taxon>eudicotyledons</taxon>
        <taxon>Gunneridae</taxon>
        <taxon>Pentapetalae</taxon>
        <taxon>rosids</taxon>
        <taxon>malvids</taxon>
        <taxon>Brassicales</taxon>
        <taxon>Brassicaceae</taxon>
        <taxon>Brassiceae</taxon>
        <taxon>Brassica</taxon>
    </lineage>
</organism>
<proteinExistence type="predicted"/>
<dbReference type="AlphaFoldDB" id="A0A8S9HWC1"/>
<protein>
    <submittedName>
        <fullName evidence="2">Uncharacterized protein</fullName>
    </submittedName>
</protein>
<comment type="caution">
    <text evidence="2">The sequence shown here is derived from an EMBL/GenBank/DDBJ whole genome shotgun (WGS) entry which is preliminary data.</text>
</comment>
<evidence type="ECO:0000256" key="1">
    <source>
        <dbReference type="SAM" id="MobiDB-lite"/>
    </source>
</evidence>
<evidence type="ECO:0000313" key="3">
    <source>
        <dbReference type="EMBL" id="KAF2596340.1"/>
    </source>
</evidence>
<dbReference type="Proteomes" id="UP000712281">
    <property type="component" value="Unassembled WGS sequence"/>
</dbReference>
<feature type="compositionally biased region" description="Basic and acidic residues" evidence="1">
    <location>
        <begin position="13"/>
        <end position="26"/>
    </location>
</feature>
<dbReference type="EMBL" id="QGKY02001250">
    <property type="protein sequence ID" value="KAF2562263.1"/>
    <property type="molecule type" value="Genomic_DNA"/>
</dbReference>
<feature type="compositionally biased region" description="Polar residues" evidence="1">
    <location>
        <begin position="1"/>
        <end position="12"/>
    </location>
</feature>
<name>A0A8S9HWC1_BRACR</name>
<gene>
    <name evidence="3" type="ORF">F2Q68_00007765</name>
    <name evidence="2" type="ORF">F2Q70_00014682</name>
</gene>
<sequence length="88" mass="10152">MKSQPASQQSNKKMTDRPIQHHGPEALHDGLRTIWPVTKFTPRPQPVHPLTRLAASRHKAFQPVPRVSVFPLDRSLRLFNPYYDLTLC</sequence>